<organism evidence="1 2">
    <name type="scientific">Neophaeococcomyces mojaviensis</name>
    <dbReference type="NCBI Taxonomy" id="3383035"/>
    <lineage>
        <taxon>Eukaryota</taxon>
        <taxon>Fungi</taxon>
        <taxon>Dikarya</taxon>
        <taxon>Ascomycota</taxon>
        <taxon>Pezizomycotina</taxon>
        <taxon>Eurotiomycetes</taxon>
        <taxon>Chaetothyriomycetidae</taxon>
        <taxon>Chaetothyriales</taxon>
        <taxon>Chaetothyriales incertae sedis</taxon>
        <taxon>Neophaeococcomyces</taxon>
    </lineage>
</organism>
<name>A0ACC3AG51_9EURO</name>
<evidence type="ECO:0000313" key="2">
    <source>
        <dbReference type="Proteomes" id="UP001172386"/>
    </source>
</evidence>
<keyword evidence="2" id="KW-1185">Reference proteome</keyword>
<evidence type="ECO:0000313" key="1">
    <source>
        <dbReference type="EMBL" id="KAJ9661284.1"/>
    </source>
</evidence>
<comment type="caution">
    <text evidence="1">The sequence shown here is derived from an EMBL/GenBank/DDBJ whole genome shotgun (WGS) entry which is preliminary data.</text>
</comment>
<dbReference type="Proteomes" id="UP001172386">
    <property type="component" value="Unassembled WGS sequence"/>
</dbReference>
<sequence>MDISKKAAVKKYFLEPTALVPNSPQPLLHYSGLLKDKCNPVNINEQFDKNEWRTQWIFRYGPTQESHYHSRIHECMVVLSGNATIRFGVADTSDDLEESTYRGACEQGGVTIDAQAGDVFVIPAGVAHKTHNTSPGAPFALLTPGKGRGIEATNPKGALEKIKLSGFTMMGAYPKNCGTWDFSVGGEDVGNFEATWSVAKPEKDPLLGAAEQGICGQWKDITLSKRQDKRAKL</sequence>
<dbReference type="EMBL" id="JAPDRQ010000024">
    <property type="protein sequence ID" value="KAJ9661284.1"/>
    <property type="molecule type" value="Genomic_DNA"/>
</dbReference>
<gene>
    <name evidence="1" type="ORF">H2198_002027</name>
</gene>
<reference evidence="1" key="1">
    <citation type="submission" date="2022-10" db="EMBL/GenBank/DDBJ databases">
        <title>Culturing micro-colonial fungi from biological soil crusts in the Mojave desert and describing Neophaeococcomyces mojavensis, and introducing the new genera and species Taxawa tesnikishii.</title>
        <authorList>
            <person name="Kurbessoian T."/>
            <person name="Stajich J.E."/>
        </authorList>
    </citation>
    <scope>NUCLEOTIDE SEQUENCE</scope>
    <source>
        <strain evidence="1">JES_112</strain>
    </source>
</reference>
<protein>
    <submittedName>
        <fullName evidence="1">Uncharacterized protein</fullName>
    </submittedName>
</protein>
<proteinExistence type="predicted"/>
<accession>A0ACC3AG51</accession>